<evidence type="ECO:0000313" key="4">
    <source>
        <dbReference type="Proteomes" id="UP000183245"/>
    </source>
</evidence>
<protein>
    <recommendedName>
        <fullName evidence="5">DUF4115 domain-containing protein</fullName>
    </recommendedName>
</protein>
<evidence type="ECO:0000256" key="1">
    <source>
        <dbReference type="SAM" id="MobiDB-lite"/>
    </source>
</evidence>
<dbReference type="EMBL" id="MNZT01000082">
    <property type="protein sequence ID" value="OIP96590.1"/>
    <property type="molecule type" value="Genomic_DNA"/>
</dbReference>
<keyword evidence="2" id="KW-0812">Transmembrane</keyword>
<organism evidence="3 4">
    <name type="scientific">Candidatus Wirthbacteria bacterium CG2_30_54_11</name>
    <dbReference type="NCBI Taxonomy" id="1817892"/>
    <lineage>
        <taxon>Bacteria</taxon>
        <taxon>Candidatus Wirthbacteria</taxon>
    </lineage>
</organism>
<feature type="compositionally biased region" description="Polar residues" evidence="1">
    <location>
        <begin position="39"/>
        <end position="51"/>
    </location>
</feature>
<dbReference type="InterPro" id="IPR013783">
    <property type="entry name" value="Ig-like_fold"/>
</dbReference>
<reference evidence="3 4" key="1">
    <citation type="journal article" date="2016" name="Environ. Microbiol.">
        <title>Genomic resolution of a cold subsurface aquifer community provides metabolic insights for novel microbes adapted to high CO concentrations.</title>
        <authorList>
            <person name="Probst A.J."/>
            <person name="Castelle C.J."/>
            <person name="Singh A."/>
            <person name="Brown C.T."/>
            <person name="Anantharaman K."/>
            <person name="Sharon I."/>
            <person name="Hug L.A."/>
            <person name="Burstein D."/>
            <person name="Emerson J.B."/>
            <person name="Thomas B.C."/>
            <person name="Banfield J.F."/>
        </authorList>
    </citation>
    <scope>NUCLEOTIDE SEQUENCE [LARGE SCALE GENOMIC DNA]</scope>
    <source>
        <strain evidence="3">CG2_30_54_11</strain>
    </source>
</reference>
<dbReference type="Gene3D" id="2.60.40.10">
    <property type="entry name" value="Immunoglobulins"/>
    <property type="match status" value="1"/>
</dbReference>
<feature type="region of interest" description="Disordered" evidence="1">
    <location>
        <begin position="313"/>
        <end position="333"/>
    </location>
</feature>
<proteinExistence type="predicted"/>
<sequence>MSSFKASRKGGGNAQSRKGSPVEVQNTVIKVKKGADQVSDPSFASPVSSPPKQHKPAPAVIPERPSDDEGLHVVRQYVQPMNKRHIGGRRLSVYVLIVLSLTAVCLVLSYFSPWGLLGLEKPFEPGVNVNFSLLRRFPYTNISLPEQGAIIREPTVQIAGFIKPGINLYLNNRPISYDKTGFFSTEYILQTGENIFVLEARLGHRKKSVTRTVTYDPREEGEEGYIPLSTPISDPVTSENTEAASEDTGRSLYLQLYAQPESTWVETVEDGVFSERRTLLPRTPMYFTAADRIIVRVGNGSSVAVKLNGVDLGPVGSSSGEAEKEYTLDSLTN</sequence>
<comment type="caution">
    <text evidence="3">The sequence shown here is derived from an EMBL/GenBank/DDBJ whole genome shotgun (WGS) entry which is preliminary data.</text>
</comment>
<evidence type="ECO:0000313" key="3">
    <source>
        <dbReference type="EMBL" id="OIP96590.1"/>
    </source>
</evidence>
<gene>
    <name evidence="3" type="ORF">AUK40_04800</name>
</gene>
<feature type="region of interest" description="Disordered" evidence="1">
    <location>
        <begin position="1"/>
        <end position="66"/>
    </location>
</feature>
<evidence type="ECO:0008006" key="5">
    <source>
        <dbReference type="Google" id="ProtNLM"/>
    </source>
</evidence>
<keyword evidence="2" id="KW-1133">Transmembrane helix</keyword>
<feature type="transmembrane region" description="Helical" evidence="2">
    <location>
        <begin position="91"/>
        <end position="111"/>
    </location>
</feature>
<accession>A0A1J5IWC4</accession>
<dbReference type="STRING" id="1817892.AUK40_04800"/>
<dbReference type="Proteomes" id="UP000183245">
    <property type="component" value="Unassembled WGS sequence"/>
</dbReference>
<keyword evidence="2" id="KW-0472">Membrane</keyword>
<dbReference type="AlphaFoldDB" id="A0A1J5IWC4"/>
<evidence type="ECO:0000256" key="2">
    <source>
        <dbReference type="SAM" id="Phobius"/>
    </source>
</evidence>
<feature type="compositionally biased region" description="Polar residues" evidence="1">
    <location>
        <begin position="14"/>
        <end position="28"/>
    </location>
</feature>
<name>A0A1J5IWC4_9BACT</name>